<gene>
    <name evidence="2" type="ORF">E6C50_01005</name>
</gene>
<dbReference type="EMBL" id="SSNZ01000001">
    <property type="protein sequence ID" value="THF52820.1"/>
    <property type="molecule type" value="Genomic_DNA"/>
</dbReference>
<dbReference type="RefSeq" id="WP_136401345.1">
    <property type="nucleotide sequence ID" value="NZ_SSNZ01000001.1"/>
</dbReference>
<protein>
    <submittedName>
        <fullName evidence="2">Uncharacterized protein</fullName>
    </submittedName>
</protein>
<keyword evidence="3" id="KW-1185">Reference proteome</keyword>
<name>A0A4S4A330_9FLAO</name>
<feature type="compositionally biased region" description="Basic and acidic residues" evidence="1">
    <location>
        <begin position="75"/>
        <end position="89"/>
    </location>
</feature>
<dbReference type="AlphaFoldDB" id="A0A4S4A330"/>
<feature type="region of interest" description="Disordered" evidence="1">
    <location>
        <begin position="69"/>
        <end position="89"/>
    </location>
</feature>
<evidence type="ECO:0000313" key="2">
    <source>
        <dbReference type="EMBL" id="THF52820.1"/>
    </source>
</evidence>
<reference evidence="2 3" key="1">
    <citation type="submission" date="2019-04" db="EMBL/GenBank/DDBJ databases">
        <title>Flavobacterium sp. nov. isolated from construction timber.</title>
        <authorList>
            <person name="Lin S.-Y."/>
            <person name="Chang C.-T."/>
            <person name="Young C.-C."/>
        </authorList>
    </citation>
    <scope>NUCLEOTIDE SEQUENCE [LARGE SCALE GENOMIC DNA]</scope>
    <source>
        <strain evidence="2 3">CC-CTC003</strain>
    </source>
</reference>
<sequence>MEHTEQDEITPTPEYVKGFNEGYIMAQFSPNFSNDSISNLQESDRNKGFAKGMMQFAVEKKLEKTMSRFTNVDRNPNKDLTKDKGLDKE</sequence>
<evidence type="ECO:0000256" key="1">
    <source>
        <dbReference type="SAM" id="MobiDB-lite"/>
    </source>
</evidence>
<dbReference type="OrthoDB" id="798537at2"/>
<accession>A0A4S4A330</accession>
<dbReference type="Proteomes" id="UP000307507">
    <property type="component" value="Unassembled WGS sequence"/>
</dbReference>
<evidence type="ECO:0000313" key="3">
    <source>
        <dbReference type="Proteomes" id="UP000307507"/>
    </source>
</evidence>
<proteinExistence type="predicted"/>
<organism evidence="2 3">
    <name type="scientific">Flavobacterium supellecticarium</name>
    <dbReference type="NCBI Taxonomy" id="2565924"/>
    <lineage>
        <taxon>Bacteria</taxon>
        <taxon>Pseudomonadati</taxon>
        <taxon>Bacteroidota</taxon>
        <taxon>Flavobacteriia</taxon>
        <taxon>Flavobacteriales</taxon>
        <taxon>Flavobacteriaceae</taxon>
        <taxon>Flavobacterium</taxon>
    </lineage>
</organism>
<comment type="caution">
    <text evidence="2">The sequence shown here is derived from an EMBL/GenBank/DDBJ whole genome shotgun (WGS) entry which is preliminary data.</text>
</comment>